<accession>A0ABV0VDH7</accession>
<proteinExistence type="predicted"/>
<keyword evidence="2" id="KW-1185">Reference proteome</keyword>
<protein>
    <submittedName>
        <fullName evidence="1">Uncharacterized protein</fullName>
    </submittedName>
</protein>
<gene>
    <name evidence="1" type="ORF">ILYODFUR_004611</name>
</gene>
<reference evidence="1 2" key="1">
    <citation type="submission" date="2021-06" db="EMBL/GenBank/DDBJ databases">
        <authorList>
            <person name="Palmer J.M."/>
        </authorList>
    </citation>
    <scope>NUCLEOTIDE SEQUENCE [LARGE SCALE GENOMIC DNA]</scope>
    <source>
        <strain evidence="2">if_2019</strain>
        <tissue evidence="1">Muscle</tissue>
    </source>
</reference>
<comment type="caution">
    <text evidence="1">The sequence shown here is derived from an EMBL/GenBank/DDBJ whole genome shotgun (WGS) entry which is preliminary data.</text>
</comment>
<organism evidence="1 2">
    <name type="scientific">Ilyodon furcidens</name>
    <name type="common">goldbreast splitfin</name>
    <dbReference type="NCBI Taxonomy" id="33524"/>
    <lineage>
        <taxon>Eukaryota</taxon>
        <taxon>Metazoa</taxon>
        <taxon>Chordata</taxon>
        <taxon>Craniata</taxon>
        <taxon>Vertebrata</taxon>
        <taxon>Euteleostomi</taxon>
        <taxon>Actinopterygii</taxon>
        <taxon>Neopterygii</taxon>
        <taxon>Teleostei</taxon>
        <taxon>Neoteleostei</taxon>
        <taxon>Acanthomorphata</taxon>
        <taxon>Ovalentaria</taxon>
        <taxon>Atherinomorphae</taxon>
        <taxon>Cyprinodontiformes</taxon>
        <taxon>Goodeidae</taxon>
        <taxon>Ilyodon</taxon>
    </lineage>
</organism>
<dbReference type="Proteomes" id="UP001482620">
    <property type="component" value="Unassembled WGS sequence"/>
</dbReference>
<evidence type="ECO:0000313" key="1">
    <source>
        <dbReference type="EMBL" id="MEQ2254526.1"/>
    </source>
</evidence>
<evidence type="ECO:0000313" key="2">
    <source>
        <dbReference type="Proteomes" id="UP001482620"/>
    </source>
</evidence>
<dbReference type="EMBL" id="JAHRIQ010104524">
    <property type="protein sequence ID" value="MEQ2254526.1"/>
    <property type="molecule type" value="Genomic_DNA"/>
</dbReference>
<name>A0ABV0VDH7_9TELE</name>
<sequence>MSHSGSQEVNVVTKADTAKASLVHLSSIKYMRGKRNGLSPKPGSRDVFKDIMRSLHLSAPAPDVQCNFVTTLERCWPGALQEKLNLLYRLTNVPVAHILRQDFIV</sequence>